<proteinExistence type="inferred from homology"/>
<keyword evidence="3" id="KW-1003">Cell membrane</keyword>
<evidence type="ECO:0000313" key="9">
    <source>
        <dbReference type="EMBL" id="KAL3266896.1"/>
    </source>
</evidence>
<evidence type="ECO:0000256" key="6">
    <source>
        <dbReference type="ARBA" id="ARBA00023136"/>
    </source>
</evidence>
<sequence length="492" mass="55934">MGCCSQKTQKVIVFCTSIFLIIIGLILIFSWQDISSYITRTELSLKNENTQQFQFWKEAPIPIYLEIHLFNWTNAADFKEGKPWTTKPEFTEFGPYIFREIHTRANIEFNDNNTVSFNTIRTWHFVPEKTRGSLDDNVTTLNPIAMTVGNLMKHKSILLRRGVNTLFKEKKVPFIVTKTVREFLFDGYNDTFLDLLHKLDLKDIKIPFDKFGWFYSRNGSVFYDGKFTINTGADDLSKLGIITRWNQSPRSHTYAGYCGLINGTTGEVWYPLKKSKSISIFLPDTCSSLTLEMNGSYSAFGLEGNIYAQTNRLFDNGTKYLDMDCFSPGVHLPTGVRNISECKFGAPAFMSMPHFYMADPSYRKAVKGMYPDPSRHSFYLALEPNTGLPLKIDGNLQVNLYLENISGIDMFQHVPRIMMPAVWFRQQASITGYLALLGKLLIVLPKAGTLAGYVLLGIGSLLLLIGLFITLRNGSKDAKEEPTTIEYYKNLG</sequence>
<dbReference type="EMBL" id="JABFTP020000001">
    <property type="protein sequence ID" value="KAL3266896.1"/>
    <property type="molecule type" value="Genomic_DNA"/>
</dbReference>
<evidence type="ECO:0000256" key="1">
    <source>
        <dbReference type="ARBA" id="ARBA00004236"/>
    </source>
</evidence>
<feature type="transmembrane region" description="Helical" evidence="8">
    <location>
        <begin position="12"/>
        <end position="31"/>
    </location>
</feature>
<evidence type="ECO:0000256" key="5">
    <source>
        <dbReference type="ARBA" id="ARBA00022989"/>
    </source>
</evidence>
<evidence type="ECO:0000313" key="10">
    <source>
        <dbReference type="Proteomes" id="UP001516400"/>
    </source>
</evidence>
<keyword evidence="7" id="KW-0325">Glycoprotein</keyword>
<dbReference type="GO" id="GO:0005886">
    <property type="term" value="C:plasma membrane"/>
    <property type="evidence" value="ECO:0007669"/>
    <property type="project" value="UniProtKB-SubCell"/>
</dbReference>
<evidence type="ECO:0000256" key="4">
    <source>
        <dbReference type="ARBA" id="ARBA00022692"/>
    </source>
</evidence>
<keyword evidence="4 8" id="KW-0812">Transmembrane</keyword>
<gene>
    <name evidence="9" type="ORF">HHI36_011046</name>
</gene>
<evidence type="ECO:0000256" key="2">
    <source>
        <dbReference type="ARBA" id="ARBA00010532"/>
    </source>
</evidence>
<dbReference type="Proteomes" id="UP001516400">
    <property type="component" value="Unassembled WGS sequence"/>
</dbReference>
<dbReference type="InterPro" id="IPR002159">
    <property type="entry name" value="CD36_fam"/>
</dbReference>
<dbReference type="AlphaFoldDB" id="A0ABD2MKK4"/>
<evidence type="ECO:0000256" key="3">
    <source>
        <dbReference type="ARBA" id="ARBA00022475"/>
    </source>
</evidence>
<evidence type="ECO:0008006" key="11">
    <source>
        <dbReference type="Google" id="ProtNLM"/>
    </source>
</evidence>
<comment type="caution">
    <text evidence="9">The sequence shown here is derived from an EMBL/GenBank/DDBJ whole genome shotgun (WGS) entry which is preliminary data.</text>
</comment>
<keyword evidence="6 8" id="KW-0472">Membrane</keyword>
<feature type="transmembrane region" description="Helical" evidence="8">
    <location>
        <begin position="450"/>
        <end position="471"/>
    </location>
</feature>
<protein>
    <recommendedName>
        <fullName evidence="11">Protein croquemort</fullName>
    </recommendedName>
</protein>
<name>A0ABD2MKK4_9CUCU</name>
<accession>A0ABD2MKK4</accession>
<comment type="subcellular location">
    <subcellularLocation>
        <location evidence="1">Cell membrane</location>
    </subcellularLocation>
</comment>
<keyword evidence="5 8" id="KW-1133">Transmembrane helix</keyword>
<dbReference type="Pfam" id="PF01130">
    <property type="entry name" value="CD36"/>
    <property type="match status" value="1"/>
</dbReference>
<comment type="similarity">
    <text evidence="2">Belongs to the CD36 family.</text>
</comment>
<evidence type="ECO:0000256" key="7">
    <source>
        <dbReference type="ARBA" id="ARBA00023180"/>
    </source>
</evidence>
<evidence type="ECO:0000256" key="8">
    <source>
        <dbReference type="SAM" id="Phobius"/>
    </source>
</evidence>
<dbReference type="PANTHER" id="PTHR11923:SF114">
    <property type="entry name" value="FI02050P-RELATED"/>
    <property type="match status" value="1"/>
</dbReference>
<reference evidence="9 10" key="1">
    <citation type="journal article" date="2021" name="BMC Biol.">
        <title>Horizontally acquired antibacterial genes associated with adaptive radiation of ladybird beetles.</title>
        <authorList>
            <person name="Li H.S."/>
            <person name="Tang X.F."/>
            <person name="Huang Y.H."/>
            <person name="Xu Z.Y."/>
            <person name="Chen M.L."/>
            <person name="Du X.Y."/>
            <person name="Qiu B.Y."/>
            <person name="Chen P.T."/>
            <person name="Zhang W."/>
            <person name="Slipinski A."/>
            <person name="Escalona H.E."/>
            <person name="Waterhouse R.M."/>
            <person name="Zwick A."/>
            <person name="Pang H."/>
        </authorList>
    </citation>
    <scope>NUCLEOTIDE SEQUENCE [LARGE SCALE GENOMIC DNA]</scope>
    <source>
        <strain evidence="9">SYSU2018</strain>
    </source>
</reference>
<dbReference type="PANTHER" id="PTHR11923">
    <property type="entry name" value="SCAVENGER RECEPTOR CLASS B TYPE-1 SR-B1"/>
    <property type="match status" value="1"/>
</dbReference>
<organism evidence="9 10">
    <name type="scientific">Cryptolaemus montrouzieri</name>
    <dbReference type="NCBI Taxonomy" id="559131"/>
    <lineage>
        <taxon>Eukaryota</taxon>
        <taxon>Metazoa</taxon>
        <taxon>Ecdysozoa</taxon>
        <taxon>Arthropoda</taxon>
        <taxon>Hexapoda</taxon>
        <taxon>Insecta</taxon>
        <taxon>Pterygota</taxon>
        <taxon>Neoptera</taxon>
        <taxon>Endopterygota</taxon>
        <taxon>Coleoptera</taxon>
        <taxon>Polyphaga</taxon>
        <taxon>Cucujiformia</taxon>
        <taxon>Coccinelloidea</taxon>
        <taxon>Coccinellidae</taxon>
        <taxon>Scymninae</taxon>
        <taxon>Scymnini</taxon>
        <taxon>Cryptolaemus</taxon>
    </lineage>
</organism>
<dbReference type="PRINTS" id="PR01609">
    <property type="entry name" value="CD36FAMILY"/>
</dbReference>
<keyword evidence="10" id="KW-1185">Reference proteome</keyword>